<evidence type="ECO:0000259" key="12">
    <source>
        <dbReference type="Pfam" id="PF04101"/>
    </source>
</evidence>
<dbReference type="GO" id="GO:0008360">
    <property type="term" value="P:regulation of cell shape"/>
    <property type="evidence" value="ECO:0007669"/>
    <property type="project" value="UniProtKB-KW"/>
</dbReference>
<feature type="domain" description="Glycosyl transferase family 28 C-terminal" evidence="12">
    <location>
        <begin position="179"/>
        <end position="336"/>
    </location>
</feature>
<feature type="binding site" evidence="10">
    <location>
        <position position="286"/>
    </location>
    <ligand>
        <name>UDP-N-acetyl-alpha-D-glucosamine</name>
        <dbReference type="ChEBI" id="CHEBI:57705"/>
    </ligand>
</feature>
<proteinExistence type="inferred from homology"/>
<dbReference type="Gene3D" id="3.40.50.2000">
    <property type="entry name" value="Glycogen Phosphorylase B"/>
    <property type="match status" value="2"/>
</dbReference>
<dbReference type="GO" id="GO:0009252">
    <property type="term" value="P:peptidoglycan biosynthetic process"/>
    <property type="evidence" value="ECO:0007669"/>
    <property type="project" value="UniProtKB-UniRule"/>
</dbReference>
<feature type="binding site" evidence="10">
    <location>
        <begin position="12"/>
        <end position="14"/>
    </location>
    <ligand>
        <name>UDP-N-acetyl-alpha-D-glucosamine</name>
        <dbReference type="ChEBI" id="CHEBI:57705"/>
    </ligand>
</feature>
<dbReference type="InterPro" id="IPR007235">
    <property type="entry name" value="Glyco_trans_28_C"/>
</dbReference>
<evidence type="ECO:0000313" key="14">
    <source>
        <dbReference type="Proteomes" id="UP000076661"/>
    </source>
</evidence>
<evidence type="ECO:0000256" key="4">
    <source>
        <dbReference type="ARBA" id="ARBA00022679"/>
    </source>
</evidence>
<keyword evidence="1 10" id="KW-1003">Cell membrane</keyword>
<dbReference type="InterPro" id="IPR004276">
    <property type="entry name" value="GlycoTrans_28_N"/>
</dbReference>
<dbReference type="PATRIC" id="fig|1365257.3.peg.1388"/>
<organism evidence="13 14">
    <name type="scientific">Pseudoalteromonas luteoviolacea S4060-1</name>
    <dbReference type="NCBI Taxonomy" id="1365257"/>
    <lineage>
        <taxon>Bacteria</taxon>
        <taxon>Pseudomonadati</taxon>
        <taxon>Pseudomonadota</taxon>
        <taxon>Gammaproteobacteria</taxon>
        <taxon>Alteromonadales</taxon>
        <taxon>Pseudoalteromonadaceae</taxon>
        <taxon>Pseudoalteromonas</taxon>
    </lineage>
</organism>
<dbReference type="GO" id="GO:0005975">
    <property type="term" value="P:carbohydrate metabolic process"/>
    <property type="evidence" value="ECO:0007669"/>
    <property type="project" value="InterPro"/>
</dbReference>
<evidence type="ECO:0000256" key="5">
    <source>
        <dbReference type="ARBA" id="ARBA00022960"/>
    </source>
</evidence>
<keyword evidence="2 10" id="KW-0132">Cell division</keyword>
<evidence type="ECO:0000256" key="7">
    <source>
        <dbReference type="ARBA" id="ARBA00023136"/>
    </source>
</evidence>
<dbReference type="Proteomes" id="UP000076661">
    <property type="component" value="Unassembled WGS sequence"/>
</dbReference>
<dbReference type="GO" id="GO:0051991">
    <property type="term" value="F:UDP-N-acetyl-D-glucosamine:N-acetylmuramoyl-L-alanyl-D-glutamyl-meso-2,6-diaminopimelyl-D-alanyl-D-alanine-diphosphoundecaprenol 4-beta-N-acetylglucosaminlytransferase activity"/>
    <property type="evidence" value="ECO:0007669"/>
    <property type="project" value="RHEA"/>
</dbReference>
<dbReference type="GO" id="GO:0051301">
    <property type="term" value="P:cell division"/>
    <property type="evidence" value="ECO:0007669"/>
    <property type="project" value="UniProtKB-KW"/>
</dbReference>
<dbReference type="NCBIfam" id="TIGR01133">
    <property type="entry name" value="murG"/>
    <property type="match status" value="1"/>
</dbReference>
<evidence type="ECO:0000256" key="9">
    <source>
        <dbReference type="ARBA" id="ARBA00023316"/>
    </source>
</evidence>
<keyword evidence="6 10" id="KW-0573">Peptidoglycan synthesis</keyword>
<keyword evidence="8 10" id="KW-0131">Cell cycle</keyword>
<dbReference type="GO" id="GO:0071555">
    <property type="term" value="P:cell wall organization"/>
    <property type="evidence" value="ECO:0007669"/>
    <property type="project" value="UniProtKB-KW"/>
</dbReference>
<evidence type="ECO:0000256" key="6">
    <source>
        <dbReference type="ARBA" id="ARBA00022984"/>
    </source>
</evidence>
<comment type="subcellular location">
    <subcellularLocation>
        <location evidence="10">Cell membrane</location>
        <topology evidence="10">Peripheral membrane protein</topology>
        <orientation evidence="10">Cytoplasmic side</orientation>
    </subcellularLocation>
</comment>
<reference evidence="13 14" key="1">
    <citation type="submission" date="2013-07" db="EMBL/GenBank/DDBJ databases">
        <title>Comparative Genomic and Metabolomic Analysis of Twelve Strains of Pseudoalteromonas luteoviolacea.</title>
        <authorList>
            <person name="Vynne N.G."/>
            <person name="Mansson M."/>
            <person name="Gram L."/>
        </authorList>
    </citation>
    <scope>NUCLEOTIDE SEQUENCE [LARGE SCALE GENOMIC DNA]</scope>
    <source>
        <strain evidence="13 14">S4060-1</strain>
    </source>
</reference>
<keyword evidence="9 10" id="KW-0961">Cell wall biogenesis/degradation</keyword>
<evidence type="ECO:0000256" key="10">
    <source>
        <dbReference type="HAMAP-Rule" id="MF_00033"/>
    </source>
</evidence>
<keyword evidence="7 10" id="KW-0472">Membrane</keyword>
<dbReference type="Pfam" id="PF04101">
    <property type="entry name" value="Glyco_tran_28_C"/>
    <property type="match status" value="1"/>
</dbReference>
<comment type="function">
    <text evidence="10">Cell wall formation. Catalyzes the transfer of a GlcNAc subunit on undecaprenyl-pyrophosphoryl-MurNAc-pentapeptide (lipid intermediate I) to form undecaprenyl-pyrophosphoryl-MurNAc-(pentapeptide)GlcNAc (lipid intermediate II).</text>
</comment>
<comment type="catalytic activity">
    <reaction evidence="10">
        <text>di-trans,octa-cis-undecaprenyl diphospho-N-acetyl-alpha-D-muramoyl-L-alanyl-D-glutamyl-meso-2,6-diaminopimeloyl-D-alanyl-D-alanine + UDP-N-acetyl-alpha-D-glucosamine = di-trans,octa-cis-undecaprenyl diphospho-[N-acetyl-alpha-D-glucosaminyl-(1-&gt;4)]-N-acetyl-alpha-D-muramoyl-L-alanyl-D-glutamyl-meso-2,6-diaminopimeloyl-D-alanyl-D-alanine + UDP + H(+)</text>
        <dbReference type="Rhea" id="RHEA:31227"/>
        <dbReference type="ChEBI" id="CHEBI:15378"/>
        <dbReference type="ChEBI" id="CHEBI:57705"/>
        <dbReference type="ChEBI" id="CHEBI:58223"/>
        <dbReference type="ChEBI" id="CHEBI:61387"/>
        <dbReference type="ChEBI" id="CHEBI:61388"/>
        <dbReference type="EC" id="2.4.1.227"/>
    </reaction>
</comment>
<evidence type="ECO:0000259" key="11">
    <source>
        <dbReference type="Pfam" id="PF03033"/>
    </source>
</evidence>
<dbReference type="Pfam" id="PF03033">
    <property type="entry name" value="Glyco_transf_28"/>
    <property type="match status" value="1"/>
</dbReference>
<comment type="pathway">
    <text evidence="10">Cell wall biogenesis; peptidoglycan biosynthesis.</text>
</comment>
<feature type="domain" description="Glycosyltransferase family 28 N-terminal" evidence="11">
    <location>
        <begin position="5"/>
        <end position="142"/>
    </location>
</feature>
<accession>A0A162BTZ8</accession>
<dbReference type="HAMAP" id="MF_00033">
    <property type="entry name" value="MurG"/>
    <property type="match status" value="1"/>
</dbReference>
<gene>
    <name evidence="10" type="primary">murG</name>
    <name evidence="13" type="ORF">N478_14885</name>
</gene>
<evidence type="ECO:0000313" key="13">
    <source>
        <dbReference type="EMBL" id="KZN68447.1"/>
    </source>
</evidence>
<dbReference type="UniPathway" id="UPA00219"/>
<dbReference type="GO" id="GO:0005886">
    <property type="term" value="C:plasma membrane"/>
    <property type="evidence" value="ECO:0007669"/>
    <property type="project" value="UniProtKB-SubCell"/>
</dbReference>
<sequence length="362" mass="39151">MTKRILVAAGGTGGHIFPGIAVAQQLKDAGWKVSWVGTEDRMEAQVVPKHGFDIDFITVKGVRGNGFKRLLQTPLMVFKAIFAAKKILSTNRPDVVLTMGGYVTGPVGVAAKLLGVPLIIHEQNAVAGLSNRMLAKLANRVLCAFKGAFPETKCDVVGNPIRDSVTQIQPKVVEENVNCLVVGGSLGAKALNEALPGIFNALHQLGHRKLSIWHQSGRGNEQAVATNYSDSQFTYKVDEFIENMDQAYEWADIIICRAGALTVSEVAAAGKMAVFVPLPHAVDDHQTLNANALVSEGAALLMPQSELNELNMVTLLEPYLREPTRIEAKSQKAKLCAQTSATSTVVEIIEEITSQRENCERK</sequence>
<evidence type="ECO:0000256" key="2">
    <source>
        <dbReference type="ARBA" id="ARBA00022618"/>
    </source>
</evidence>
<keyword evidence="4 10" id="KW-0808">Transferase</keyword>
<dbReference type="GO" id="GO:0050511">
    <property type="term" value="F:undecaprenyldiphospho-muramoylpentapeptide beta-N-acetylglucosaminyltransferase activity"/>
    <property type="evidence" value="ECO:0007669"/>
    <property type="project" value="UniProtKB-UniRule"/>
</dbReference>
<dbReference type="CDD" id="cd03785">
    <property type="entry name" value="GT28_MurG"/>
    <property type="match status" value="1"/>
</dbReference>
<dbReference type="EMBL" id="AUXX01000009">
    <property type="protein sequence ID" value="KZN68447.1"/>
    <property type="molecule type" value="Genomic_DNA"/>
</dbReference>
<dbReference type="RefSeq" id="WP_063380471.1">
    <property type="nucleotide sequence ID" value="NZ_AUXX01000009.1"/>
</dbReference>
<keyword evidence="5 10" id="KW-0133">Cell shape</keyword>
<name>A0A162BTZ8_9GAMM</name>
<feature type="binding site" evidence="10">
    <location>
        <position position="124"/>
    </location>
    <ligand>
        <name>UDP-N-acetyl-alpha-D-glucosamine</name>
        <dbReference type="ChEBI" id="CHEBI:57705"/>
    </ligand>
</feature>
<dbReference type="PANTHER" id="PTHR21015">
    <property type="entry name" value="UDP-N-ACETYLGLUCOSAMINE--N-ACETYLMURAMYL-(PENTAPEPTIDE) PYROPHOSPHORYL-UNDECAPRENOL N-ACETYLGLUCOSAMINE TRANSFERASE 1"/>
    <property type="match status" value="1"/>
</dbReference>
<evidence type="ECO:0000256" key="8">
    <source>
        <dbReference type="ARBA" id="ARBA00023306"/>
    </source>
</evidence>
<dbReference type="AlphaFoldDB" id="A0A162BTZ8"/>
<keyword evidence="3 10" id="KW-0328">Glycosyltransferase</keyword>
<feature type="binding site" evidence="10">
    <location>
        <position position="241"/>
    </location>
    <ligand>
        <name>UDP-N-acetyl-alpha-D-glucosamine</name>
        <dbReference type="ChEBI" id="CHEBI:57705"/>
    </ligand>
</feature>
<comment type="similarity">
    <text evidence="10">Belongs to the glycosyltransferase 28 family. MurG subfamily.</text>
</comment>
<feature type="binding site" evidence="10">
    <location>
        <position position="162"/>
    </location>
    <ligand>
        <name>UDP-N-acetyl-alpha-D-glucosamine</name>
        <dbReference type="ChEBI" id="CHEBI:57705"/>
    </ligand>
</feature>
<comment type="caution">
    <text evidence="13">The sequence shown here is derived from an EMBL/GenBank/DDBJ whole genome shotgun (WGS) entry which is preliminary data.</text>
</comment>
<evidence type="ECO:0000256" key="1">
    <source>
        <dbReference type="ARBA" id="ARBA00022475"/>
    </source>
</evidence>
<protein>
    <recommendedName>
        <fullName evidence="10">UDP-N-acetylglucosamine--N-acetylmuramyl-(pentapeptide) pyrophosphoryl-undecaprenol N-acetylglucosamine transferase</fullName>
        <ecNumber evidence="10">2.4.1.227</ecNumber>
    </recommendedName>
    <alternativeName>
        <fullName evidence="10">Undecaprenyl-PP-MurNAc-pentapeptide-UDPGlcNAc GlcNAc transferase</fullName>
    </alternativeName>
</protein>
<feature type="binding site" evidence="10">
    <location>
        <position position="185"/>
    </location>
    <ligand>
        <name>UDP-N-acetyl-alpha-D-glucosamine</name>
        <dbReference type="ChEBI" id="CHEBI:57705"/>
    </ligand>
</feature>
<dbReference type="SUPFAM" id="SSF53756">
    <property type="entry name" value="UDP-Glycosyltransferase/glycogen phosphorylase"/>
    <property type="match status" value="1"/>
</dbReference>
<dbReference type="PANTHER" id="PTHR21015:SF22">
    <property type="entry name" value="GLYCOSYLTRANSFERASE"/>
    <property type="match status" value="1"/>
</dbReference>
<feature type="binding site" evidence="10">
    <location>
        <begin position="260"/>
        <end position="265"/>
    </location>
    <ligand>
        <name>UDP-N-acetyl-alpha-D-glucosamine</name>
        <dbReference type="ChEBI" id="CHEBI:57705"/>
    </ligand>
</feature>
<dbReference type="InterPro" id="IPR006009">
    <property type="entry name" value="GlcNAc_MurG"/>
</dbReference>
<evidence type="ECO:0000256" key="3">
    <source>
        <dbReference type="ARBA" id="ARBA00022676"/>
    </source>
</evidence>
<dbReference type="EC" id="2.4.1.227" evidence="10"/>